<keyword evidence="4" id="KW-1185">Reference proteome</keyword>
<feature type="transmembrane region" description="Helical" evidence="2">
    <location>
        <begin position="82"/>
        <end position="104"/>
    </location>
</feature>
<sequence>MTPAPRVSARLLPALTQQDPKGHTRMTTILEPERHQTPASKHRRPTFDKKSLPARYSGQMLYFLGAALIAGAVVHYPINPPLYAIICVVGAFVFLLGTIVNEFVLADERPGLRQAVSLVAFSLLLSFGVGLVGGGIQHFEQFPERSAWMTPVGLLMSYVAFVAKDSKGRWRHLVTPFAAGVVVLAALAWLGMTALAGTISSDGGSHDHGSTTQTPAERDQAPVEQDRPAEAPAEPAEDGHTSHSH</sequence>
<evidence type="ECO:0000256" key="1">
    <source>
        <dbReference type="SAM" id="MobiDB-lite"/>
    </source>
</evidence>
<feature type="transmembrane region" description="Helical" evidence="2">
    <location>
        <begin position="173"/>
        <end position="192"/>
    </location>
</feature>
<evidence type="ECO:0000313" key="4">
    <source>
        <dbReference type="Proteomes" id="UP000599437"/>
    </source>
</evidence>
<dbReference type="Proteomes" id="UP000599437">
    <property type="component" value="Unassembled WGS sequence"/>
</dbReference>
<feature type="transmembrane region" description="Helical" evidence="2">
    <location>
        <begin position="59"/>
        <end position="76"/>
    </location>
</feature>
<comment type="caution">
    <text evidence="3">The sequence shown here is derived from an EMBL/GenBank/DDBJ whole genome shotgun (WGS) entry which is preliminary data.</text>
</comment>
<feature type="transmembrane region" description="Helical" evidence="2">
    <location>
        <begin position="116"/>
        <end position="139"/>
    </location>
</feature>
<protein>
    <submittedName>
        <fullName evidence="3">Uncharacterized protein</fullName>
    </submittedName>
</protein>
<reference evidence="4" key="1">
    <citation type="journal article" date="2019" name="Int. J. Syst. Evol. Microbiol.">
        <title>The Global Catalogue of Microorganisms (GCM) 10K type strain sequencing project: providing services to taxonomists for standard genome sequencing and annotation.</title>
        <authorList>
            <consortium name="The Broad Institute Genomics Platform"/>
            <consortium name="The Broad Institute Genome Sequencing Center for Infectious Disease"/>
            <person name="Wu L."/>
            <person name="Ma J."/>
        </authorList>
    </citation>
    <scope>NUCLEOTIDE SEQUENCE [LARGE SCALE GENOMIC DNA]</scope>
    <source>
        <strain evidence="4">JCM 4737</strain>
    </source>
</reference>
<accession>A0ABQ3ECG1</accession>
<evidence type="ECO:0000313" key="3">
    <source>
        <dbReference type="EMBL" id="GHB30533.1"/>
    </source>
</evidence>
<gene>
    <name evidence="3" type="ORF">GCM10010346_62420</name>
</gene>
<feature type="region of interest" description="Disordered" evidence="1">
    <location>
        <begin position="200"/>
        <end position="245"/>
    </location>
</feature>
<dbReference type="EMBL" id="BMVO01000037">
    <property type="protein sequence ID" value="GHB30533.1"/>
    <property type="molecule type" value="Genomic_DNA"/>
</dbReference>
<feature type="transmembrane region" description="Helical" evidence="2">
    <location>
        <begin position="145"/>
        <end position="161"/>
    </location>
</feature>
<evidence type="ECO:0000256" key="2">
    <source>
        <dbReference type="SAM" id="Phobius"/>
    </source>
</evidence>
<organism evidence="3 4">
    <name type="scientific">Streptomyces chryseus</name>
    <dbReference type="NCBI Taxonomy" id="68186"/>
    <lineage>
        <taxon>Bacteria</taxon>
        <taxon>Bacillati</taxon>
        <taxon>Actinomycetota</taxon>
        <taxon>Actinomycetes</taxon>
        <taxon>Kitasatosporales</taxon>
        <taxon>Streptomycetaceae</taxon>
        <taxon>Streptomyces</taxon>
    </lineage>
</organism>
<proteinExistence type="predicted"/>
<keyword evidence="2" id="KW-1133">Transmembrane helix</keyword>
<feature type="compositionally biased region" description="Basic and acidic residues" evidence="1">
    <location>
        <begin position="216"/>
        <end position="229"/>
    </location>
</feature>
<keyword evidence="2" id="KW-0812">Transmembrane</keyword>
<keyword evidence="2" id="KW-0472">Membrane</keyword>
<name>A0ABQ3ECG1_9ACTN</name>